<keyword evidence="11 16" id="KW-0694">RNA-binding</keyword>
<protein>
    <recommendedName>
        <fullName evidence="15">Phenylalanine--tRNA ligase beta subunit</fullName>
        <ecNumber evidence="15">6.1.1.20</ecNumber>
    </recommendedName>
    <alternativeName>
        <fullName evidence="15">Phenylalanyl-tRNA synthetase beta subunit</fullName>
        <shortName evidence="15">PheRS</shortName>
    </alternativeName>
</protein>
<proteinExistence type="inferred from homology"/>
<accession>E0NNI2</accession>
<dbReference type="InterPro" id="IPR041616">
    <property type="entry name" value="PheRS_beta_core"/>
</dbReference>
<dbReference type="RefSeq" id="WP_008902496.1">
    <property type="nucleotide sequence ID" value="NZ_GL397071.1"/>
</dbReference>
<dbReference type="Gene3D" id="2.40.50.140">
    <property type="entry name" value="Nucleic acid-binding proteins"/>
    <property type="match status" value="1"/>
</dbReference>
<dbReference type="AlphaFoldDB" id="E0NNI2"/>
<feature type="binding site" evidence="15">
    <location>
        <position position="469"/>
    </location>
    <ligand>
        <name>Mg(2+)</name>
        <dbReference type="ChEBI" id="CHEBI:18420"/>
        <note>shared with alpha subunit</note>
    </ligand>
</feature>
<dbReference type="InterPro" id="IPR005146">
    <property type="entry name" value="B3/B4_tRNA-bd"/>
</dbReference>
<comment type="cofactor">
    <cofactor evidence="15">
        <name>Mg(2+)</name>
        <dbReference type="ChEBI" id="CHEBI:18420"/>
    </cofactor>
    <text evidence="15">Binds 2 magnesium ions per tetramer.</text>
</comment>
<dbReference type="Pfam" id="PF03484">
    <property type="entry name" value="B5"/>
    <property type="match status" value="1"/>
</dbReference>
<evidence type="ECO:0000256" key="15">
    <source>
        <dbReference type="HAMAP-Rule" id="MF_00283"/>
    </source>
</evidence>
<dbReference type="SUPFAM" id="SSF54991">
    <property type="entry name" value="Anticodon-binding domain of PheRS"/>
    <property type="match status" value="1"/>
</dbReference>
<evidence type="ECO:0000313" key="20">
    <source>
        <dbReference type="EMBL" id="EFM24585.1"/>
    </source>
</evidence>
<evidence type="ECO:0000256" key="5">
    <source>
        <dbReference type="ARBA" id="ARBA00022555"/>
    </source>
</evidence>
<dbReference type="Gene3D" id="3.30.70.380">
    <property type="entry name" value="Ferrodoxin-fold anticodon-binding domain"/>
    <property type="match status" value="1"/>
</dbReference>
<feature type="binding site" evidence="15">
    <location>
        <position position="468"/>
    </location>
    <ligand>
        <name>Mg(2+)</name>
        <dbReference type="ChEBI" id="CHEBI:18420"/>
        <note>shared with alpha subunit</note>
    </ligand>
</feature>
<dbReference type="InterPro" id="IPR033714">
    <property type="entry name" value="tRNA_bind_bactPheRS"/>
</dbReference>
<dbReference type="SUPFAM" id="SSF56037">
    <property type="entry name" value="PheT/TilS domain"/>
    <property type="match status" value="1"/>
</dbReference>
<dbReference type="STRING" id="862517.HMPREF9225_1721"/>
<dbReference type="PROSITE" id="PS50886">
    <property type="entry name" value="TRBD"/>
    <property type="match status" value="1"/>
</dbReference>
<evidence type="ECO:0000256" key="1">
    <source>
        <dbReference type="ARBA" id="ARBA00004496"/>
    </source>
</evidence>
<feature type="domain" description="FDX-ACB" evidence="18">
    <location>
        <begin position="698"/>
        <end position="791"/>
    </location>
</feature>
<keyword evidence="13 15" id="KW-0030">Aminoacyl-tRNA synthetase</keyword>
<feature type="binding site" evidence="15">
    <location>
        <position position="459"/>
    </location>
    <ligand>
        <name>Mg(2+)</name>
        <dbReference type="ChEBI" id="CHEBI:18420"/>
        <note>shared with alpha subunit</note>
    </ligand>
</feature>
<dbReference type="GO" id="GO:0006432">
    <property type="term" value="P:phenylalanyl-tRNA aminoacylation"/>
    <property type="evidence" value="ECO:0007669"/>
    <property type="project" value="UniProtKB-UniRule"/>
</dbReference>
<keyword evidence="21" id="KW-1185">Reference proteome</keyword>
<dbReference type="InterPro" id="IPR012340">
    <property type="entry name" value="NA-bd_OB-fold"/>
</dbReference>
<dbReference type="GO" id="GO:0000049">
    <property type="term" value="F:tRNA binding"/>
    <property type="evidence" value="ECO:0007669"/>
    <property type="project" value="UniProtKB-UniRule"/>
</dbReference>
<dbReference type="FunFam" id="2.40.50.140:FF:000045">
    <property type="entry name" value="Phenylalanine--tRNA ligase beta subunit"/>
    <property type="match status" value="1"/>
</dbReference>
<dbReference type="InterPro" id="IPR005121">
    <property type="entry name" value="Fdx_antiC-bd"/>
</dbReference>
<dbReference type="InterPro" id="IPR020825">
    <property type="entry name" value="Phe-tRNA_synthase-like_B3/B4"/>
</dbReference>
<comment type="caution">
    <text evidence="20">The sequence shown here is derived from an EMBL/GenBank/DDBJ whole genome shotgun (WGS) entry which is preliminary data.</text>
</comment>
<gene>
    <name evidence="15 20" type="primary">pheT</name>
    <name evidence="20" type="ORF">HMPREF9225_1721</name>
</gene>
<evidence type="ECO:0000256" key="2">
    <source>
        <dbReference type="ARBA" id="ARBA00008653"/>
    </source>
</evidence>
<dbReference type="Gene3D" id="3.30.930.10">
    <property type="entry name" value="Bira Bifunctional Protein, Domain 2"/>
    <property type="match status" value="1"/>
</dbReference>
<dbReference type="HAMAP" id="MF_00283">
    <property type="entry name" value="Phe_tRNA_synth_beta1"/>
    <property type="match status" value="1"/>
</dbReference>
<dbReference type="InterPro" id="IPR002547">
    <property type="entry name" value="tRNA-bd_dom"/>
</dbReference>
<keyword evidence="12 15" id="KW-0648">Protein biosynthesis</keyword>
<dbReference type="InterPro" id="IPR036690">
    <property type="entry name" value="Fdx_antiC-bd_sf"/>
</dbReference>
<evidence type="ECO:0000256" key="9">
    <source>
        <dbReference type="ARBA" id="ARBA00022840"/>
    </source>
</evidence>
<feature type="domain" description="TRNA-binding" evidence="17">
    <location>
        <begin position="39"/>
        <end position="153"/>
    </location>
</feature>
<dbReference type="GO" id="GO:0016740">
    <property type="term" value="F:transferase activity"/>
    <property type="evidence" value="ECO:0007669"/>
    <property type="project" value="UniProtKB-ARBA"/>
</dbReference>
<keyword evidence="10 15" id="KW-0460">Magnesium</keyword>
<evidence type="ECO:0000256" key="13">
    <source>
        <dbReference type="ARBA" id="ARBA00023146"/>
    </source>
</evidence>
<feature type="domain" description="B5" evidence="19">
    <location>
        <begin position="406"/>
        <end position="481"/>
    </location>
</feature>
<name>E0NNI2_9FIRM</name>
<comment type="subunit">
    <text evidence="3 15">Tetramer of two alpha and two beta subunits.</text>
</comment>
<dbReference type="InterPro" id="IPR005147">
    <property type="entry name" value="tRNA_synthase_B5-dom"/>
</dbReference>
<comment type="catalytic activity">
    <reaction evidence="14 15">
        <text>tRNA(Phe) + L-phenylalanine + ATP = L-phenylalanyl-tRNA(Phe) + AMP + diphosphate + H(+)</text>
        <dbReference type="Rhea" id="RHEA:19413"/>
        <dbReference type="Rhea" id="RHEA-COMP:9668"/>
        <dbReference type="Rhea" id="RHEA-COMP:9699"/>
        <dbReference type="ChEBI" id="CHEBI:15378"/>
        <dbReference type="ChEBI" id="CHEBI:30616"/>
        <dbReference type="ChEBI" id="CHEBI:33019"/>
        <dbReference type="ChEBI" id="CHEBI:58095"/>
        <dbReference type="ChEBI" id="CHEBI:78442"/>
        <dbReference type="ChEBI" id="CHEBI:78531"/>
        <dbReference type="ChEBI" id="CHEBI:456215"/>
        <dbReference type="EC" id="6.1.1.20"/>
    </reaction>
</comment>
<evidence type="ECO:0000256" key="4">
    <source>
        <dbReference type="ARBA" id="ARBA00022490"/>
    </source>
</evidence>
<dbReference type="GO" id="GO:0000287">
    <property type="term" value="F:magnesium ion binding"/>
    <property type="evidence" value="ECO:0007669"/>
    <property type="project" value="UniProtKB-UniRule"/>
</dbReference>
<reference evidence="20 21" key="1">
    <citation type="submission" date="2010-07" db="EMBL/GenBank/DDBJ databases">
        <authorList>
            <person name="Muzny D."/>
            <person name="Qin X."/>
            <person name="Deng J."/>
            <person name="Jiang H."/>
            <person name="Liu Y."/>
            <person name="Qu J."/>
            <person name="Song X.-Z."/>
            <person name="Zhang L."/>
            <person name="Thornton R."/>
            <person name="Coyle M."/>
            <person name="Francisco L."/>
            <person name="Jackson L."/>
            <person name="Javaid M."/>
            <person name="Korchina V."/>
            <person name="Kovar C."/>
            <person name="Mata R."/>
            <person name="Mathew T."/>
            <person name="Ngo R."/>
            <person name="Nguyen L."/>
            <person name="Nguyen N."/>
            <person name="Okwuonu G."/>
            <person name="Ongeri F."/>
            <person name="Pham C."/>
            <person name="Simmons D."/>
            <person name="Wilczek-Boney K."/>
            <person name="Hale W."/>
            <person name="Jakkamsetti A."/>
            <person name="Pham P."/>
            <person name="Ruth R."/>
            <person name="San Lucas F."/>
            <person name="Warren J."/>
            <person name="Zhang J."/>
            <person name="Zhao Z."/>
            <person name="Zhou C."/>
            <person name="Zhu D."/>
            <person name="Lee S."/>
            <person name="Bess C."/>
            <person name="Blankenburg K."/>
            <person name="Forbes L."/>
            <person name="Fu Q."/>
            <person name="Gubbala S."/>
            <person name="Hirani K."/>
            <person name="Jayaseelan J.C."/>
            <person name="Lara F."/>
            <person name="Munidasa M."/>
            <person name="Palculict T."/>
            <person name="Patil S."/>
            <person name="Pu L.-L."/>
            <person name="Saada N."/>
            <person name="Tang L."/>
            <person name="Weissenberger G."/>
            <person name="Zhu Y."/>
            <person name="Hemphill L."/>
            <person name="Shang Y."/>
            <person name="Youmans B."/>
            <person name="Ayvaz T."/>
            <person name="Ross M."/>
            <person name="Santibanez J."/>
            <person name="Aqrawi P."/>
            <person name="Gross S."/>
            <person name="Joshi V."/>
            <person name="Fowler G."/>
            <person name="Nazareth L."/>
            <person name="Reid J."/>
            <person name="Worley K."/>
            <person name="Petrosino J."/>
            <person name="Highlander S."/>
            <person name="Gibbs R."/>
        </authorList>
    </citation>
    <scope>NUCLEOTIDE SEQUENCE [LARGE SCALE GENOMIC DNA]</scope>
    <source>
        <strain evidence="20 21">ATCC BAA-1640</strain>
    </source>
</reference>
<dbReference type="HOGENOM" id="CLU_016891_0_0_9"/>
<dbReference type="NCBIfam" id="NF045760">
    <property type="entry name" value="YtpR"/>
    <property type="match status" value="1"/>
</dbReference>
<evidence type="ECO:0000259" key="17">
    <source>
        <dbReference type="PROSITE" id="PS50886"/>
    </source>
</evidence>
<comment type="similarity">
    <text evidence="2 15">Belongs to the phenylalanyl-tRNA synthetase beta subunit family. Type 1 subfamily.</text>
</comment>
<evidence type="ECO:0000256" key="3">
    <source>
        <dbReference type="ARBA" id="ARBA00011209"/>
    </source>
</evidence>
<dbReference type="FunFam" id="3.30.70.380:FF:000001">
    <property type="entry name" value="Phenylalanine--tRNA ligase beta subunit"/>
    <property type="match status" value="1"/>
</dbReference>
<dbReference type="Pfam" id="PF03147">
    <property type="entry name" value="FDX-ACB"/>
    <property type="match status" value="1"/>
</dbReference>
<dbReference type="eggNOG" id="COG0072">
    <property type="taxonomic scope" value="Bacteria"/>
</dbReference>
<keyword evidence="5 16" id="KW-0820">tRNA-binding</keyword>
<dbReference type="CDD" id="cd02796">
    <property type="entry name" value="tRNA_bind_bactPheRS"/>
    <property type="match status" value="1"/>
</dbReference>
<dbReference type="GO" id="GO:0140096">
    <property type="term" value="F:catalytic activity, acting on a protein"/>
    <property type="evidence" value="ECO:0007669"/>
    <property type="project" value="UniProtKB-ARBA"/>
</dbReference>
<dbReference type="Gene3D" id="3.30.56.10">
    <property type="match status" value="2"/>
</dbReference>
<dbReference type="SMART" id="SM00873">
    <property type="entry name" value="B3_4"/>
    <property type="match status" value="1"/>
</dbReference>
<evidence type="ECO:0000256" key="7">
    <source>
        <dbReference type="ARBA" id="ARBA00022723"/>
    </source>
</evidence>
<dbReference type="InterPro" id="IPR045060">
    <property type="entry name" value="Phe-tRNA-ligase_IIc_bsu"/>
</dbReference>
<evidence type="ECO:0000256" key="16">
    <source>
        <dbReference type="PROSITE-ProRule" id="PRU00209"/>
    </source>
</evidence>
<dbReference type="EC" id="6.1.1.20" evidence="15"/>
<dbReference type="EMBL" id="AEEH01000050">
    <property type="protein sequence ID" value="EFM24585.1"/>
    <property type="molecule type" value="Genomic_DNA"/>
</dbReference>
<evidence type="ECO:0000256" key="10">
    <source>
        <dbReference type="ARBA" id="ARBA00022842"/>
    </source>
</evidence>
<dbReference type="Gene3D" id="3.50.40.10">
    <property type="entry name" value="Phenylalanyl-trna Synthetase, Chain B, domain 3"/>
    <property type="match status" value="1"/>
</dbReference>
<dbReference type="SMART" id="SM00896">
    <property type="entry name" value="FDX-ACB"/>
    <property type="match status" value="1"/>
</dbReference>
<evidence type="ECO:0000259" key="18">
    <source>
        <dbReference type="PROSITE" id="PS51447"/>
    </source>
</evidence>
<evidence type="ECO:0000313" key="21">
    <source>
        <dbReference type="Proteomes" id="UP000003280"/>
    </source>
</evidence>
<dbReference type="Pfam" id="PF03483">
    <property type="entry name" value="B3_4"/>
    <property type="match status" value="1"/>
</dbReference>
<dbReference type="PANTHER" id="PTHR10947:SF0">
    <property type="entry name" value="PHENYLALANINE--TRNA LIGASE BETA SUBUNIT"/>
    <property type="match status" value="1"/>
</dbReference>
<dbReference type="PANTHER" id="PTHR10947">
    <property type="entry name" value="PHENYLALANYL-TRNA SYNTHETASE BETA CHAIN AND LEUCINE-RICH REPEAT-CONTAINING PROTEIN 47"/>
    <property type="match status" value="1"/>
</dbReference>
<dbReference type="InterPro" id="IPR009061">
    <property type="entry name" value="DNA-bd_dom_put_sf"/>
</dbReference>
<evidence type="ECO:0000256" key="14">
    <source>
        <dbReference type="ARBA" id="ARBA00049255"/>
    </source>
</evidence>
<comment type="subcellular location">
    <subcellularLocation>
        <location evidence="1 15">Cytoplasm</location>
    </subcellularLocation>
</comment>
<dbReference type="OrthoDB" id="9805455at2"/>
<feature type="binding site" evidence="15">
    <location>
        <position position="465"/>
    </location>
    <ligand>
        <name>Mg(2+)</name>
        <dbReference type="ChEBI" id="CHEBI:18420"/>
        <note>shared with alpha subunit</note>
    </ligand>
</feature>
<dbReference type="GO" id="GO:0004826">
    <property type="term" value="F:phenylalanine-tRNA ligase activity"/>
    <property type="evidence" value="ECO:0007669"/>
    <property type="project" value="UniProtKB-UniRule"/>
</dbReference>
<dbReference type="Pfam" id="PF17759">
    <property type="entry name" value="tRNA_synthFbeta"/>
    <property type="match status" value="1"/>
</dbReference>
<dbReference type="GO" id="GO:0009328">
    <property type="term" value="C:phenylalanine-tRNA ligase complex"/>
    <property type="evidence" value="ECO:0007669"/>
    <property type="project" value="TreeGrafter"/>
</dbReference>
<dbReference type="SUPFAM" id="SSF55681">
    <property type="entry name" value="Class II aaRS and biotin synthetases"/>
    <property type="match status" value="1"/>
</dbReference>
<dbReference type="CDD" id="cd00769">
    <property type="entry name" value="PheRS_beta_core"/>
    <property type="match status" value="1"/>
</dbReference>
<dbReference type="InterPro" id="IPR045864">
    <property type="entry name" value="aa-tRNA-synth_II/BPL/LPL"/>
</dbReference>
<keyword evidence="7 15" id="KW-0479">Metal-binding</keyword>
<keyword evidence="6 15" id="KW-0436">Ligase</keyword>
<dbReference type="SMART" id="SM00874">
    <property type="entry name" value="B5"/>
    <property type="match status" value="1"/>
</dbReference>
<evidence type="ECO:0000256" key="8">
    <source>
        <dbReference type="ARBA" id="ARBA00022741"/>
    </source>
</evidence>
<dbReference type="InterPro" id="IPR004532">
    <property type="entry name" value="Phe-tRNA-ligase_IIc_bsu_bact"/>
</dbReference>
<evidence type="ECO:0000256" key="11">
    <source>
        <dbReference type="ARBA" id="ARBA00022884"/>
    </source>
</evidence>
<dbReference type="Proteomes" id="UP000003280">
    <property type="component" value="Unassembled WGS sequence"/>
</dbReference>
<dbReference type="NCBIfam" id="TIGR00472">
    <property type="entry name" value="pheT_bact"/>
    <property type="match status" value="1"/>
</dbReference>
<dbReference type="SUPFAM" id="SSF46955">
    <property type="entry name" value="Putative DNA-binding domain"/>
    <property type="match status" value="1"/>
</dbReference>
<evidence type="ECO:0000259" key="19">
    <source>
        <dbReference type="PROSITE" id="PS51483"/>
    </source>
</evidence>
<keyword evidence="4 15" id="KW-0963">Cytoplasm</keyword>
<dbReference type="Pfam" id="PF01588">
    <property type="entry name" value="tRNA_bind"/>
    <property type="match status" value="1"/>
</dbReference>
<dbReference type="FunFam" id="3.30.56.10:FF:000002">
    <property type="entry name" value="Phenylalanine--tRNA ligase beta subunit"/>
    <property type="match status" value="1"/>
</dbReference>
<keyword evidence="9 15" id="KW-0067">ATP-binding</keyword>
<dbReference type="SUPFAM" id="SSF50249">
    <property type="entry name" value="Nucleic acid-binding proteins"/>
    <property type="match status" value="1"/>
</dbReference>
<dbReference type="PROSITE" id="PS51447">
    <property type="entry name" value="FDX_ACB"/>
    <property type="match status" value="1"/>
</dbReference>
<dbReference type="PROSITE" id="PS51483">
    <property type="entry name" value="B5"/>
    <property type="match status" value="1"/>
</dbReference>
<keyword evidence="8 15" id="KW-0547">Nucleotide-binding</keyword>
<sequence length="794" mass="89115">MLLPIKWLKDYVNINKKPIEIANKLSSTGSHVESINNFAEDIEKVVVGKIVEITKHPDADKLVVCKIDVGNETLQIVTGAPNVFEGAVVPVALDGSTLANDVHIKKGELRGVESNGMLCSLEELGYAQSVIPKEARDGIYIFSSDTKIGSDVKDILDLNDEVLDIEITPNRPDCLSIIGMSRETAATFDLPLIEPKIEFKNETENIIDFIGETVVETKKCSRFYTKVLTDVKIEDSPQWIKNYLMLAGVRPVNNIVDLTNFVMLEYGQPLHAYDLDKLDGNIIVRDAKDGEIIKTLDEEERALTAEDIVITDRSRVLGVAGVMGGFDSEVTKDTKRVLLEGASFQKRSIRLTSKRLGLRTEASARFEKGVDITLPKIAVNRVAALAEEIGAAKIVGGNYDTLKEEPKEREIKLRLEKANSLIGHEFTIEEIENILNRLMIETKTVEGGLVAKVPSYRGDLEIEADLFEEVARLYGFENIEPKPLFGGLTKGDRPRFRNLEIKVKEILKAYGYSEFMSYSFISPSVFDKLNLEEGSDLLDFIKILNPLGEEYSVMRTTLISNMLEILYKNYSRSNEVCSGFEFGNTFIKQEGSLPKEVLKLCIGSYNHGDFYDLKDMIVNILWSLSIEDLKFIRTEVPYLHPGRACDLYAGEIYLGSFGEVNPIVLKNFGIKNRCLVGELNFDKIVELASDNRVYKPLPKFPAMKRDFAFVISKDIDAGQLEEVARENGSELLEDFKVFDVYTGEGIDDDKKSIAFSLTFRAEDRTLTDQEVEKVSEKVVEEIEKQFDGKLRSGK</sequence>
<organism evidence="20 21">
    <name type="scientific">Peptoniphilus duerdenii ATCC BAA-1640</name>
    <dbReference type="NCBI Taxonomy" id="862517"/>
    <lineage>
        <taxon>Bacteria</taxon>
        <taxon>Bacillati</taxon>
        <taxon>Bacillota</taxon>
        <taxon>Tissierellia</taxon>
        <taxon>Tissierellales</taxon>
        <taxon>Peptoniphilaceae</taxon>
        <taxon>Peptoniphilus</taxon>
    </lineage>
</organism>
<evidence type="ECO:0000256" key="12">
    <source>
        <dbReference type="ARBA" id="ARBA00022917"/>
    </source>
</evidence>
<dbReference type="GO" id="GO:0005524">
    <property type="term" value="F:ATP binding"/>
    <property type="evidence" value="ECO:0007669"/>
    <property type="project" value="UniProtKB-UniRule"/>
</dbReference>
<evidence type="ECO:0000256" key="6">
    <source>
        <dbReference type="ARBA" id="ARBA00022598"/>
    </source>
</evidence>